<dbReference type="GO" id="GO:0016798">
    <property type="term" value="F:hydrolase activity, acting on glycosyl bonds"/>
    <property type="evidence" value="ECO:0007669"/>
    <property type="project" value="UniProtKB-KW"/>
</dbReference>
<dbReference type="Proteomes" id="UP000305398">
    <property type="component" value="Chromosome"/>
</dbReference>
<proteinExistence type="predicted"/>
<dbReference type="OrthoDB" id="57532at2"/>
<reference evidence="9 10" key="1">
    <citation type="submission" date="2019-06" db="EMBL/GenBank/DDBJ databases">
        <authorList>
            <person name="Srinivasan S."/>
        </authorList>
    </citation>
    <scope>NUCLEOTIDE SEQUENCE [LARGE SCALE GENOMIC DNA]</scope>
    <source>
        <strain evidence="9 10">17J68-5</strain>
    </source>
</reference>
<evidence type="ECO:0000313" key="9">
    <source>
        <dbReference type="EMBL" id="QDA61628.1"/>
    </source>
</evidence>
<keyword evidence="3 9" id="KW-0378">Hydrolase</keyword>
<evidence type="ECO:0000313" key="10">
    <source>
        <dbReference type="Proteomes" id="UP000305398"/>
    </source>
</evidence>
<evidence type="ECO:0000256" key="2">
    <source>
        <dbReference type="ARBA" id="ARBA00011245"/>
    </source>
</evidence>
<evidence type="ECO:0000256" key="1">
    <source>
        <dbReference type="ARBA" id="ARBA00001913"/>
    </source>
</evidence>
<feature type="domain" description="Glycosyl-hydrolase 97 catalytic" evidence="6">
    <location>
        <begin position="311"/>
        <end position="465"/>
    </location>
</feature>
<dbReference type="EMBL" id="CP040896">
    <property type="protein sequence ID" value="QDA61628.1"/>
    <property type="molecule type" value="Genomic_DNA"/>
</dbReference>
<evidence type="ECO:0000259" key="7">
    <source>
        <dbReference type="Pfam" id="PF14508"/>
    </source>
</evidence>
<feature type="domain" description="Glycosyl-hydrolase 97 C-terminal oligomerisation" evidence="8">
    <location>
        <begin position="560"/>
        <end position="648"/>
    </location>
</feature>
<dbReference type="InterPro" id="IPR013785">
    <property type="entry name" value="Aldolase_TIM"/>
</dbReference>
<dbReference type="SUPFAM" id="SSF51445">
    <property type="entry name" value="(Trans)glycosidases"/>
    <property type="match status" value="1"/>
</dbReference>
<feature type="domain" description="Glycosyl-hydrolase 97 N-terminal" evidence="7">
    <location>
        <begin position="33"/>
        <end position="294"/>
    </location>
</feature>
<dbReference type="Gene3D" id="2.70.98.10">
    <property type="match status" value="1"/>
</dbReference>
<dbReference type="InterPro" id="IPR013780">
    <property type="entry name" value="Glyco_hydro_b"/>
</dbReference>
<dbReference type="Pfam" id="PF14508">
    <property type="entry name" value="GH97_N"/>
    <property type="match status" value="1"/>
</dbReference>
<evidence type="ECO:0000256" key="5">
    <source>
        <dbReference type="ARBA" id="ARBA00023295"/>
    </source>
</evidence>
<dbReference type="InterPro" id="IPR052720">
    <property type="entry name" value="Glycosyl_hydrolase_97"/>
</dbReference>
<organism evidence="9 10">
    <name type="scientific">Hymenobacter jejuensis</name>
    <dbReference type="NCBI Taxonomy" id="2502781"/>
    <lineage>
        <taxon>Bacteria</taxon>
        <taxon>Pseudomonadati</taxon>
        <taxon>Bacteroidota</taxon>
        <taxon>Cytophagia</taxon>
        <taxon>Cytophagales</taxon>
        <taxon>Hymenobacteraceae</taxon>
        <taxon>Hymenobacter</taxon>
    </lineage>
</organism>
<dbReference type="Pfam" id="PF10566">
    <property type="entry name" value="Glyco_hydro_97"/>
    <property type="match status" value="1"/>
</dbReference>
<dbReference type="InterPro" id="IPR017853">
    <property type="entry name" value="GH"/>
</dbReference>
<evidence type="ECO:0000259" key="8">
    <source>
        <dbReference type="Pfam" id="PF14509"/>
    </source>
</evidence>
<keyword evidence="4" id="KW-0106">Calcium</keyword>
<dbReference type="RefSeq" id="WP_139516802.1">
    <property type="nucleotide sequence ID" value="NZ_CP040896.1"/>
</dbReference>
<keyword evidence="10" id="KW-1185">Reference proteome</keyword>
<dbReference type="GO" id="GO:0030246">
    <property type="term" value="F:carbohydrate binding"/>
    <property type="evidence" value="ECO:0007669"/>
    <property type="project" value="InterPro"/>
</dbReference>
<dbReference type="KEGG" id="hyj:FHG12_16660"/>
<dbReference type="AlphaFoldDB" id="A0A5B8A2T7"/>
<gene>
    <name evidence="9" type="ORF">FHG12_16660</name>
</gene>
<comment type="cofactor">
    <cofactor evidence="1">
        <name>Ca(2+)</name>
        <dbReference type="ChEBI" id="CHEBI:29108"/>
    </cofactor>
</comment>
<dbReference type="Gene3D" id="3.20.20.70">
    <property type="entry name" value="Aldolase class I"/>
    <property type="match status" value="1"/>
</dbReference>
<protein>
    <submittedName>
        <fullName evidence="9">Glycoside hydrolase family 97 protein</fullName>
    </submittedName>
</protein>
<dbReference type="InterPro" id="IPR029486">
    <property type="entry name" value="GH97_N"/>
</dbReference>
<dbReference type="InterPro" id="IPR014718">
    <property type="entry name" value="GH-type_carb-bd"/>
</dbReference>
<accession>A0A5B8A2T7</accession>
<evidence type="ECO:0000256" key="3">
    <source>
        <dbReference type="ARBA" id="ARBA00022801"/>
    </source>
</evidence>
<dbReference type="Pfam" id="PF14509">
    <property type="entry name" value="GH97_C"/>
    <property type="match status" value="1"/>
</dbReference>
<name>A0A5B8A2T7_9BACT</name>
<sequence length="653" mass="72913">MKAIPIYFWLNVLLLLNGGGLRAAPRTDTKLLLSPNKQLGVSVLVAQGEATYTVSLGGNRILLPSKLGLVREDADFSKGLKLVATDKARRVKESYSLPGGKRTNCVYEASEQVNHLQNAAGEAFNIIFRVSNDGVAFRYEFPTTSADVKRITEEATSFHFDTNTRTWLQPKAEAQSGWKNTNPSYEMHYLPDQPAGQPSPTRNGWVYPALFRTHDTWVLLTEANLGRTYCGTDLRADSPNNEYRVGFPQAAEVFPGGALNPESTLPWRTPWRIFTIGSLKTIVESTLGTDLAAPAAIALGSYMQPGKAAWSWALGTDDATNYDTQHQFIDYAADMGWPYVLIDADWDTRIGYDKMQALADYAKGKNVGLLLWYNSSGNWNQTAYHPKSQLLTHADRVKEFGRLQKMGIRGIKIDFFGGDGQSFITYYQDILRDAADAQLLVNFHGATLPRGWQRTYPNLMTTEAVQGFEAVYNKQREADLEARMCTMAPFARNVFDPMDYTPVSLKPFEKPNVARKTTNGFELALAVVFLSRIQHYAEEPKGMAQQPDYVRDVMRQVPAVWDEVRFLDGFPGKYYVVARRTGSTWYVAGINAEAEPKTVQLDLSFMGTKTPLDLIGDGPDQYSFSRQHLATGQKVAVTMQPSGGFVLRPAKMR</sequence>
<dbReference type="PANTHER" id="PTHR35803:SF2">
    <property type="entry name" value="RETAINING ALPHA-GALACTOSIDASE"/>
    <property type="match status" value="1"/>
</dbReference>
<dbReference type="InterPro" id="IPR019563">
    <property type="entry name" value="GH97_catalytic"/>
</dbReference>
<dbReference type="PANTHER" id="PTHR35803">
    <property type="entry name" value="GLUCAN 1,4-ALPHA-GLUCOSIDASE SUSB-RELATED"/>
    <property type="match status" value="1"/>
</dbReference>
<keyword evidence="5" id="KW-0326">Glycosidase</keyword>
<evidence type="ECO:0000256" key="4">
    <source>
        <dbReference type="ARBA" id="ARBA00022837"/>
    </source>
</evidence>
<dbReference type="InterPro" id="IPR029483">
    <property type="entry name" value="GH97_C"/>
</dbReference>
<evidence type="ECO:0000259" key="6">
    <source>
        <dbReference type="Pfam" id="PF10566"/>
    </source>
</evidence>
<dbReference type="Gene3D" id="2.60.40.1180">
    <property type="entry name" value="Golgi alpha-mannosidase II"/>
    <property type="match status" value="1"/>
</dbReference>
<comment type="subunit">
    <text evidence="2">Monomer.</text>
</comment>